<dbReference type="Gene3D" id="3.90.470.10">
    <property type="entry name" value="Ribosomal protein L22/L17"/>
    <property type="match status" value="1"/>
</dbReference>
<keyword evidence="3 4" id="KW-0687">Ribonucleoprotein</keyword>
<dbReference type="InterPro" id="IPR036394">
    <property type="entry name" value="Ribosomal_uL22_sf"/>
</dbReference>
<proteinExistence type="inferred from homology"/>
<dbReference type="GO" id="GO:0003735">
    <property type="term" value="F:structural constituent of ribosome"/>
    <property type="evidence" value="ECO:0007669"/>
    <property type="project" value="InterPro"/>
</dbReference>
<dbReference type="GO" id="GO:0022625">
    <property type="term" value="C:cytosolic large ribosomal subunit"/>
    <property type="evidence" value="ECO:0007669"/>
    <property type="project" value="TreeGrafter"/>
</dbReference>
<dbReference type="EMBL" id="DRKW01000064">
    <property type="protein sequence ID" value="HEB73818.1"/>
    <property type="molecule type" value="Genomic_DNA"/>
</dbReference>
<evidence type="ECO:0000256" key="2">
    <source>
        <dbReference type="ARBA" id="ARBA00022980"/>
    </source>
</evidence>
<protein>
    <recommendedName>
        <fullName evidence="6">50S ribosomal protein L22</fullName>
    </recommendedName>
</protein>
<reference evidence="7" key="1">
    <citation type="journal article" date="2020" name="mSystems">
        <title>Genome- and Community-Level Interaction Insights into Carbon Utilization and Element Cycling Functions of Hydrothermarchaeota in Hydrothermal Sediment.</title>
        <authorList>
            <person name="Zhou Z."/>
            <person name="Liu Y."/>
            <person name="Xu W."/>
            <person name="Pan J."/>
            <person name="Luo Z.H."/>
            <person name="Li M."/>
        </authorList>
    </citation>
    <scope>NUCLEOTIDE SEQUENCE [LARGE SCALE GENOMIC DNA]</scope>
    <source>
        <strain evidence="7">HyVt-45</strain>
    </source>
</reference>
<comment type="similarity">
    <text evidence="1 4">Belongs to the universal ribosomal protein uL22 family.</text>
</comment>
<keyword evidence="2 4" id="KW-0689">Ribosomal protein</keyword>
<sequence>METRAVAKYVRISPHKVRLVTNILVGKKVAEALGILKFTPKRAAKVIEKTIKSAVANAEQHPDVDV</sequence>
<comment type="caution">
    <text evidence="7">The sequence shown here is derived from an EMBL/GenBank/DDBJ whole genome shotgun (WGS) entry which is preliminary data.</text>
</comment>
<dbReference type="SUPFAM" id="SSF54843">
    <property type="entry name" value="Ribosomal protein L22"/>
    <property type="match status" value="1"/>
</dbReference>
<organism evidence="7">
    <name type="scientific">Desulfofervidus auxilii</name>
    <dbReference type="NCBI Taxonomy" id="1621989"/>
    <lineage>
        <taxon>Bacteria</taxon>
        <taxon>Pseudomonadati</taxon>
        <taxon>Thermodesulfobacteriota</taxon>
        <taxon>Candidatus Desulfofervidia</taxon>
        <taxon>Candidatus Desulfofervidales</taxon>
        <taxon>Candidatus Desulfofervidaceae</taxon>
        <taxon>Candidatus Desulfofervidus</taxon>
    </lineage>
</organism>
<dbReference type="GO" id="GO:0006412">
    <property type="term" value="P:translation"/>
    <property type="evidence" value="ECO:0007669"/>
    <property type="project" value="InterPro"/>
</dbReference>
<evidence type="ECO:0000256" key="5">
    <source>
        <dbReference type="RuleBase" id="RU004006"/>
    </source>
</evidence>
<evidence type="ECO:0000256" key="6">
    <source>
        <dbReference type="RuleBase" id="RU004008"/>
    </source>
</evidence>
<dbReference type="PANTHER" id="PTHR13501">
    <property type="entry name" value="CHLOROPLAST 50S RIBOSOMAL PROTEIN L22-RELATED"/>
    <property type="match status" value="1"/>
</dbReference>
<keyword evidence="5" id="KW-0694">RNA-binding</keyword>
<dbReference type="GO" id="GO:0019843">
    <property type="term" value="F:rRNA binding"/>
    <property type="evidence" value="ECO:0007669"/>
    <property type="project" value="UniProtKB-KW"/>
</dbReference>
<dbReference type="InterPro" id="IPR047867">
    <property type="entry name" value="Ribosomal_uL22_bac/org-type"/>
</dbReference>
<keyword evidence="5" id="KW-0699">rRNA-binding</keyword>
<name>A0A7V1N2U0_DESA2</name>
<gene>
    <name evidence="7" type="ORF">ENJ03_01170</name>
</gene>
<evidence type="ECO:0000256" key="3">
    <source>
        <dbReference type="ARBA" id="ARBA00023274"/>
    </source>
</evidence>
<comment type="function">
    <text evidence="6">This protein binds specifically to 23S rRNA; its binding is stimulated by other ribosomal proteins, e.g., L4, L17, and L20. It is important during the early stages of 50S assembly. It makes multiple contacts with different domains of the 23S rRNA in the assembled 50S subunit and ribosome.</text>
</comment>
<dbReference type="InterPro" id="IPR001063">
    <property type="entry name" value="Ribosomal_uL22"/>
</dbReference>
<accession>A0A7V1N2U0</accession>
<feature type="non-terminal residue" evidence="7">
    <location>
        <position position="66"/>
    </location>
</feature>
<dbReference type="PANTHER" id="PTHR13501:SF8">
    <property type="entry name" value="LARGE RIBOSOMAL SUBUNIT PROTEIN UL22M"/>
    <property type="match status" value="1"/>
</dbReference>
<dbReference type="AlphaFoldDB" id="A0A7V1N2U0"/>
<dbReference type="Proteomes" id="UP000886268">
    <property type="component" value="Unassembled WGS sequence"/>
</dbReference>
<evidence type="ECO:0000313" key="7">
    <source>
        <dbReference type="EMBL" id="HEB73818.1"/>
    </source>
</evidence>
<evidence type="ECO:0000256" key="1">
    <source>
        <dbReference type="ARBA" id="ARBA00009451"/>
    </source>
</evidence>
<comment type="subunit">
    <text evidence="5">Part of the 50S ribosomal subunit.</text>
</comment>
<evidence type="ECO:0000256" key="4">
    <source>
        <dbReference type="RuleBase" id="RU004005"/>
    </source>
</evidence>
<dbReference type="Pfam" id="PF00237">
    <property type="entry name" value="Ribosomal_L22"/>
    <property type="match status" value="1"/>
</dbReference>